<evidence type="ECO:0000313" key="3">
    <source>
        <dbReference type="Proteomes" id="UP000664209"/>
    </source>
</evidence>
<evidence type="ECO:0000313" key="2">
    <source>
        <dbReference type="EMBL" id="MBO1751916.1"/>
    </source>
</evidence>
<keyword evidence="3" id="KW-1185">Reference proteome</keyword>
<accession>A0A939RW81</accession>
<dbReference type="AlphaFoldDB" id="A0A939RW81"/>
<feature type="region of interest" description="Disordered" evidence="1">
    <location>
        <begin position="1"/>
        <end position="40"/>
    </location>
</feature>
<name>A0A939RW81_9CELL</name>
<comment type="caution">
    <text evidence="2">The sequence shown here is derived from an EMBL/GenBank/DDBJ whole genome shotgun (WGS) entry which is preliminary data.</text>
</comment>
<sequence length="171" mass="16933">MSSAPSASEEPDATAAVTALEPLAAPMRAETASPDAAGGDLDPLAGYVEVGEGSWIPAGGPGDCTGSAYLSIGTAGGKGVAELLLPENLADTGSRRFADGEVGYDGEGRIATYTAAAGDVEGVIGERLCVDNGGLLGMLNGHAPDEPIQPGEVLVIDPAAVPGFEYEGTSD</sequence>
<proteinExistence type="predicted"/>
<organism evidence="2 3">
    <name type="scientific">Actinotalea soli</name>
    <dbReference type="NCBI Taxonomy" id="2819234"/>
    <lineage>
        <taxon>Bacteria</taxon>
        <taxon>Bacillati</taxon>
        <taxon>Actinomycetota</taxon>
        <taxon>Actinomycetes</taxon>
        <taxon>Micrococcales</taxon>
        <taxon>Cellulomonadaceae</taxon>
        <taxon>Actinotalea</taxon>
    </lineage>
</organism>
<feature type="compositionally biased region" description="Low complexity" evidence="1">
    <location>
        <begin position="1"/>
        <end position="16"/>
    </location>
</feature>
<evidence type="ECO:0000256" key="1">
    <source>
        <dbReference type="SAM" id="MobiDB-lite"/>
    </source>
</evidence>
<reference evidence="2" key="1">
    <citation type="submission" date="2021-03" db="EMBL/GenBank/DDBJ databases">
        <title>Actinotalea soli sp. nov., isolated from soil.</title>
        <authorList>
            <person name="Ping W."/>
            <person name="Zhang J."/>
        </authorList>
    </citation>
    <scope>NUCLEOTIDE SEQUENCE</scope>
    <source>
        <strain evidence="2">BY-33</strain>
    </source>
</reference>
<dbReference type="EMBL" id="JAGEMK010000003">
    <property type="protein sequence ID" value="MBO1751916.1"/>
    <property type="molecule type" value="Genomic_DNA"/>
</dbReference>
<gene>
    <name evidence="2" type="ORF">J4G33_08885</name>
</gene>
<protein>
    <submittedName>
        <fullName evidence="2">Uncharacterized protein</fullName>
    </submittedName>
</protein>
<dbReference type="RefSeq" id="WP_208055562.1">
    <property type="nucleotide sequence ID" value="NZ_JAGEMK010000003.1"/>
</dbReference>
<dbReference type="Proteomes" id="UP000664209">
    <property type="component" value="Unassembled WGS sequence"/>
</dbReference>